<accession>A0A225E821</accession>
<dbReference type="Proteomes" id="UP000214646">
    <property type="component" value="Unassembled WGS sequence"/>
</dbReference>
<reference evidence="2" key="1">
    <citation type="submission" date="2017-06" db="EMBL/GenBank/DDBJ databases">
        <title>Genome analysis of Fimbriiglobus ruber SP5, the first member of the order Planctomycetales with confirmed chitinolytic capability.</title>
        <authorList>
            <person name="Ravin N.V."/>
            <person name="Rakitin A.L."/>
            <person name="Ivanova A.A."/>
            <person name="Beletsky A.V."/>
            <person name="Kulichevskaya I.S."/>
            <person name="Mardanov A.V."/>
            <person name="Dedysh S.N."/>
        </authorList>
    </citation>
    <scope>NUCLEOTIDE SEQUENCE [LARGE SCALE GENOMIC DNA]</scope>
    <source>
        <strain evidence="2">SP5</strain>
    </source>
</reference>
<name>A0A225E821_9BACT</name>
<gene>
    <name evidence="1" type="ORF">FRUB_00617</name>
</gene>
<protein>
    <submittedName>
        <fullName evidence="1">Uncharacterized protein</fullName>
    </submittedName>
</protein>
<dbReference type="OrthoDB" id="9820453at2"/>
<keyword evidence="2" id="KW-1185">Reference proteome</keyword>
<organism evidence="1 2">
    <name type="scientific">Fimbriiglobus ruber</name>
    <dbReference type="NCBI Taxonomy" id="1908690"/>
    <lineage>
        <taxon>Bacteria</taxon>
        <taxon>Pseudomonadati</taxon>
        <taxon>Planctomycetota</taxon>
        <taxon>Planctomycetia</taxon>
        <taxon>Gemmatales</taxon>
        <taxon>Gemmataceae</taxon>
        <taxon>Fimbriiglobus</taxon>
    </lineage>
</organism>
<dbReference type="EMBL" id="NIDE01000001">
    <property type="protein sequence ID" value="OWK46918.1"/>
    <property type="molecule type" value="Genomic_DNA"/>
</dbReference>
<proteinExistence type="predicted"/>
<evidence type="ECO:0000313" key="2">
    <source>
        <dbReference type="Proteomes" id="UP000214646"/>
    </source>
</evidence>
<dbReference type="AlphaFoldDB" id="A0A225E821"/>
<sequence>MTQQQIAREGLRAEWPALRDAVLEEALAEVQEETAATAIADRLGTVWAVEDIVRLDRADAALFSPSVGVPEGFKERLKEKLASAAETKLKESVSDNPHARGGKLRRLIDQEVESQIAHLRGQAERIAASRPGGTLASPDIVRRRTIQLLSSKVATELRAMPAAGDESESKRRLKLLTALSTPGGTPDQRVAMLRGIVDGRTASFPYILKYLVDGADPAIGTFTAPGVATLAGFTTELERTFPEAKLIRTCLERYQKREGVLCRFINPESAITAHLAEDFERLPDVVPRKAGGLVMPKSVALTETRRDRFRIPDGVVCAVGLGTLLESLLRQTVIALKLGGPIKARGGELVRRVGEKLALRDETKEALQIVFDQRSLSLRDAMSHSAFFADDEARLDAVIAGLTRTLALLVEDLVSTGQLGAILAQDRWDKGESLRADDVATLTQQFQPGYNLVDQLLDDTARKHVFRVIRILTPDKRLLGWSGFLLWVSGQHDEKVDTTDDAQQFAALFAGLITLEELFRALYEVDKQRVLTTIDDGDGILRCHLAMLDDQPGQLLDPTKLGKLFLFAPLDAATQKSFQAVRAVRDKAFHGAWEALPAPWARYNHLTMKVIFLICSIV</sequence>
<dbReference type="RefSeq" id="WP_088252082.1">
    <property type="nucleotide sequence ID" value="NZ_NIDE01000001.1"/>
</dbReference>
<evidence type="ECO:0000313" key="1">
    <source>
        <dbReference type="EMBL" id="OWK46918.1"/>
    </source>
</evidence>
<comment type="caution">
    <text evidence="1">The sequence shown here is derived from an EMBL/GenBank/DDBJ whole genome shotgun (WGS) entry which is preliminary data.</text>
</comment>